<dbReference type="Proteomes" id="UP000729402">
    <property type="component" value="Unassembled WGS sequence"/>
</dbReference>
<protein>
    <submittedName>
        <fullName evidence="2">Uncharacterized protein</fullName>
    </submittedName>
</protein>
<evidence type="ECO:0000313" key="3">
    <source>
        <dbReference type="Proteomes" id="UP000729402"/>
    </source>
</evidence>
<evidence type="ECO:0000256" key="1">
    <source>
        <dbReference type="SAM" id="MobiDB-lite"/>
    </source>
</evidence>
<feature type="region of interest" description="Disordered" evidence="1">
    <location>
        <begin position="1"/>
        <end position="22"/>
    </location>
</feature>
<sequence>MATMSRRWALRRAGGGRRIRRETSAVGSRRWVTAAAKDRRCREQEVGDDGRRWVASGRDQPHLHRKIEPSMERRFFLSPRGSTEIGLQKPVEILAHPTSKRSPLPDGIQSPRLYFPQGLGQNPYWD</sequence>
<evidence type="ECO:0000313" key="2">
    <source>
        <dbReference type="EMBL" id="KAG8082132.1"/>
    </source>
</evidence>
<proteinExistence type="predicted"/>
<reference evidence="2" key="1">
    <citation type="journal article" date="2021" name="bioRxiv">
        <title>Whole Genome Assembly and Annotation of Northern Wild Rice, Zizania palustris L., Supports a Whole Genome Duplication in the Zizania Genus.</title>
        <authorList>
            <person name="Haas M."/>
            <person name="Kono T."/>
            <person name="Macchietto M."/>
            <person name="Millas R."/>
            <person name="McGilp L."/>
            <person name="Shao M."/>
            <person name="Duquette J."/>
            <person name="Hirsch C.N."/>
            <person name="Kimball J."/>
        </authorList>
    </citation>
    <scope>NUCLEOTIDE SEQUENCE</scope>
    <source>
        <tissue evidence="2">Fresh leaf tissue</tissue>
    </source>
</reference>
<feature type="compositionally biased region" description="Basic residues" evidence="1">
    <location>
        <begin position="8"/>
        <end position="20"/>
    </location>
</feature>
<dbReference type="AlphaFoldDB" id="A0A8J5TB55"/>
<dbReference type="EMBL" id="JAAALK010000086">
    <property type="protein sequence ID" value="KAG8082132.1"/>
    <property type="molecule type" value="Genomic_DNA"/>
</dbReference>
<accession>A0A8J5TB55</accession>
<keyword evidence="3" id="KW-1185">Reference proteome</keyword>
<name>A0A8J5TB55_ZIZPA</name>
<organism evidence="2 3">
    <name type="scientific">Zizania palustris</name>
    <name type="common">Northern wild rice</name>
    <dbReference type="NCBI Taxonomy" id="103762"/>
    <lineage>
        <taxon>Eukaryota</taxon>
        <taxon>Viridiplantae</taxon>
        <taxon>Streptophyta</taxon>
        <taxon>Embryophyta</taxon>
        <taxon>Tracheophyta</taxon>
        <taxon>Spermatophyta</taxon>
        <taxon>Magnoliopsida</taxon>
        <taxon>Liliopsida</taxon>
        <taxon>Poales</taxon>
        <taxon>Poaceae</taxon>
        <taxon>BOP clade</taxon>
        <taxon>Oryzoideae</taxon>
        <taxon>Oryzeae</taxon>
        <taxon>Zizaniinae</taxon>
        <taxon>Zizania</taxon>
    </lineage>
</organism>
<gene>
    <name evidence="2" type="ORF">GUJ93_ZPchr0014g47137</name>
</gene>
<comment type="caution">
    <text evidence="2">The sequence shown here is derived from an EMBL/GenBank/DDBJ whole genome shotgun (WGS) entry which is preliminary data.</text>
</comment>
<feature type="region of interest" description="Disordered" evidence="1">
    <location>
        <begin position="97"/>
        <end position="126"/>
    </location>
</feature>
<reference evidence="2" key="2">
    <citation type="submission" date="2021-02" db="EMBL/GenBank/DDBJ databases">
        <authorList>
            <person name="Kimball J.A."/>
            <person name="Haas M.W."/>
            <person name="Macchietto M."/>
            <person name="Kono T."/>
            <person name="Duquette J."/>
            <person name="Shao M."/>
        </authorList>
    </citation>
    <scope>NUCLEOTIDE SEQUENCE</scope>
    <source>
        <tissue evidence="2">Fresh leaf tissue</tissue>
    </source>
</reference>